<dbReference type="AlphaFoldDB" id="A0A9P1DDN0"/>
<dbReference type="EMBL" id="CAMXCT010004094">
    <property type="protein sequence ID" value="CAI4007635.1"/>
    <property type="molecule type" value="Genomic_DNA"/>
</dbReference>
<dbReference type="EMBL" id="CAMXCT030000143">
    <property type="protein sequence ID" value="CAL4761885.1"/>
    <property type="molecule type" value="Genomic_DNA"/>
</dbReference>
<dbReference type="EMBL" id="CAMXCT020004094">
    <property type="protein sequence ID" value="CAL1161010.1"/>
    <property type="molecule type" value="Genomic_DNA"/>
</dbReference>
<evidence type="ECO:0000313" key="3">
    <source>
        <dbReference type="EMBL" id="CAL1127948.1"/>
    </source>
</evidence>
<dbReference type="EMBL" id="CAMXCT020000143">
    <property type="protein sequence ID" value="CAL1127948.1"/>
    <property type="molecule type" value="Genomic_DNA"/>
</dbReference>
<accession>A0A9P1DDN0</accession>
<proteinExistence type="predicted"/>
<evidence type="ECO:0000313" key="4">
    <source>
        <dbReference type="Proteomes" id="UP001152797"/>
    </source>
</evidence>
<dbReference type="Proteomes" id="UP001152797">
    <property type="component" value="Unassembled WGS sequence"/>
</dbReference>
<dbReference type="EMBL" id="CAMXCT010000143">
    <property type="protein sequence ID" value="CAI3974573.1"/>
    <property type="molecule type" value="Genomic_DNA"/>
</dbReference>
<evidence type="ECO:0000313" key="2">
    <source>
        <dbReference type="EMBL" id="CAI4007635.1"/>
    </source>
</evidence>
<dbReference type="OrthoDB" id="446500at2759"/>
<evidence type="ECO:0000313" key="1">
    <source>
        <dbReference type="EMBL" id="CAI3974573.1"/>
    </source>
</evidence>
<keyword evidence="4" id="KW-1185">Reference proteome</keyword>
<reference evidence="2" key="1">
    <citation type="submission" date="2022-10" db="EMBL/GenBank/DDBJ databases">
        <authorList>
            <person name="Chen Y."/>
            <person name="Dougan E. K."/>
            <person name="Chan C."/>
            <person name="Rhodes N."/>
            <person name="Thang M."/>
        </authorList>
    </citation>
    <scope>NUCLEOTIDE SEQUENCE</scope>
</reference>
<organism evidence="2">
    <name type="scientific">Cladocopium goreaui</name>
    <dbReference type="NCBI Taxonomy" id="2562237"/>
    <lineage>
        <taxon>Eukaryota</taxon>
        <taxon>Sar</taxon>
        <taxon>Alveolata</taxon>
        <taxon>Dinophyceae</taxon>
        <taxon>Suessiales</taxon>
        <taxon>Symbiodiniaceae</taxon>
        <taxon>Cladocopium</taxon>
    </lineage>
</organism>
<protein>
    <submittedName>
        <fullName evidence="2">Uncharacterized protein</fullName>
    </submittedName>
</protein>
<dbReference type="EMBL" id="CAMXCT030004094">
    <property type="protein sequence ID" value="CAL4794947.1"/>
    <property type="molecule type" value="Genomic_DNA"/>
</dbReference>
<gene>
    <name evidence="1" type="ORF">C1SCF055_LOCUS2964</name>
    <name evidence="2" type="ORF">C1SCF055_LOCUS33174</name>
</gene>
<name>A0A9P1DDN0_9DINO</name>
<reference evidence="3" key="2">
    <citation type="submission" date="2024-04" db="EMBL/GenBank/DDBJ databases">
        <authorList>
            <person name="Chen Y."/>
            <person name="Shah S."/>
            <person name="Dougan E. K."/>
            <person name="Thang M."/>
            <person name="Chan C."/>
        </authorList>
    </citation>
    <scope>NUCLEOTIDE SEQUENCE [LARGE SCALE GENOMIC DNA]</scope>
</reference>
<comment type="caution">
    <text evidence="2">The sequence shown here is derived from an EMBL/GenBank/DDBJ whole genome shotgun (WGS) entry which is preliminary data.</text>
</comment>
<sequence length="598" mass="68331">MVEVVADGAPAKALTEHQNALARDVGSNRQLTEKNASRHFKRTVKRHSFAVKIPMSKYVHEEDGSVVSLPWIRPSSLLLYLLTSYQWLLLGGCEVVEQAEAMLQSFWDNYKVNHPSHTVFNRSPVPLKRTIPVALHGDGARTQKMQPLEIFSLEAVLGVDSYQCKECRHDPCGCPQTKKRRKQFGDPLVQCLNQKHHSYLTRFLLFAFASKELKMPGLLRALLQQVGDDLGKVCEEGIQTPHGRWGIAVVGYKGDMEYHAKTSISRSYANVGHVNFIRCCHECEAGHRNHPFEDPNPAASWVSTRYTTLPWVTMPPFTSIPFEDWSGDTNAKAALFFRRDSFHIFRLGIGRNFVASCIILMCHNALFDDGESDYSMERRMKTAWSHFYLWCSSTGQRPQSIRSFTRDKLHFKRGSFPYVSCKGSDTVLLLKWLIFIIELTRKSVENASLKQTLGVMLLGARSGLVFTQYIHRHGLWMRKHCVGKLRLAVKRFLHCYSVLAKESLDNSISLFGMVPKYHSMAHYIADIDDFQARNQGDDVLLLNPACFDCSMNEDFVGAVAKQSRRIGYRCLLDNLFLAYKVKLRFVIKRYMEKKGKRS</sequence>